<evidence type="ECO:0000313" key="3">
    <source>
        <dbReference type="Proteomes" id="UP000293162"/>
    </source>
</evidence>
<organism evidence="2 3">
    <name type="scientific">Emticicia agri</name>
    <dbReference type="NCBI Taxonomy" id="2492393"/>
    <lineage>
        <taxon>Bacteria</taxon>
        <taxon>Pseudomonadati</taxon>
        <taxon>Bacteroidota</taxon>
        <taxon>Cytophagia</taxon>
        <taxon>Cytophagales</taxon>
        <taxon>Leadbetterellaceae</taxon>
        <taxon>Emticicia</taxon>
    </lineage>
</organism>
<keyword evidence="3" id="KW-1185">Reference proteome</keyword>
<dbReference type="OrthoDB" id="5562884at2"/>
<accession>A0A4Q5LZZ8</accession>
<gene>
    <name evidence="2" type="ORF">EWM59_11340</name>
</gene>
<evidence type="ECO:0008006" key="4">
    <source>
        <dbReference type="Google" id="ProtNLM"/>
    </source>
</evidence>
<dbReference type="RefSeq" id="WP_130021090.1">
    <property type="nucleotide sequence ID" value="NZ_SEWF01000014.1"/>
</dbReference>
<keyword evidence="1" id="KW-0732">Signal</keyword>
<dbReference type="EMBL" id="SEWF01000014">
    <property type="protein sequence ID" value="RYU95484.1"/>
    <property type="molecule type" value="Genomic_DNA"/>
</dbReference>
<dbReference type="AlphaFoldDB" id="A0A4Q5LZZ8"/>
<evidence type="ECO:0000256" key="1">
    <source>
        <dbReference type="SAM" id="SignalP"/>
    </source>
</evidence>
<protein>
    <recommendedName>
        <fullName evidence="4">Transporter</fullName>
    </recommendedName>
</protein>
<evidence type="ECO:0000313" key="2">
    <source>
        <dbReference type="EMBL" id="RYU95484.1"/>
    </source>
</evidence>
<feature type="signal peptide" evidence="1">
    <location>
        <begin position="1"/>
        <end position="21"/>
    </location>
</feature>
<feature type="chain" id="PRO_5020221124" description="Transporter" evidence="1">
    <location>
        <begin position="22"/>
        <end position="306"/>
    </location>
</feature>
<dbReference type="Proteomes" id="UP000293162">
    <property type="component" value="Unassembled WGS sequence"/>
</dbReference>
<proteinExistence type="predicted"/>
<name>A0A4Q5LZZ8_9BACT</name>
<comment type="caution">
    <text evidence="2">The sequence shown here is derived from an EMBL/GenBank/DDBJ whole genome shotgun (WGS) entry which is preliminary data.</text>
</comment>
<sequence>MKLLYKLILVLVGGVCLHANAQMPHDAIYMNKNSLCIAATYSNSQWKEYWENNLKRENFNIGTHTTQSVMPMIAYGITKKLNLLAGVPYVWTKTSAGNLMSQKGIQDLSVFVKYNMVQTESGLSLHGVLGGSVPLTNYVKDFLPMSIGIGSKTLTTRLIAHYRHNSGFYITAHGSYFFRSNIKVDRDAYQADDRVYNTNEVRIPNATDVAARAGYYKKGIQAELFIDKNTCVGGDYIRRNDMPFPTNNMKSTGVGFYGKYQPKNIGFTIMARRVIDGENMGQATTLSAGFLYQINFKTKSAETAKQ</sequence>
<reference evidence="2 3" key="1">
    <citation type="submission" date="2019-02" db="EMBL/GenBank/DDBJ databases">
        <title>Bacterial novel species Emticicia sp. 17J42-9 isolated from soil.</title>
        <authorList>
            <person name="Jung H.-Y."/>
        </authorList>
    </citation>
    <scope>NUCLEOTIDE SEQUENCE [LARGE SCALE GENOMIC DNA]</scope>
    <source>
        <strain evidence="2 3">17J42-9</strain>
    </source>
</reference>